<evidence type="ECO:0000259" key="16">
    <source>
        <dbReference type="PROSITE" id="PS50011"/>
    </source>
</evidence>
<dbReference type="InterPro" id="IPR036426">
    <property type="entry name" value="Bulb-type_lectin_dom_sf"/>
</dbReference>
<dbReference type="Gene3D" id="2.90.10.10">
    <property type="entry name" value="Bulb-type lectin domain"/>
    <property type="match status" value="1"/>
</dbReference>
<keyword evidence="2" id="KW-1003">Cell membrane</keyword>
<evidence type="ECO:0000256" key="12">
    <source>
        <dbReference type="ARBA" id="ARBA00048679"/>
    </source>
</evidence>
<dbReference type="Pfam" id="PF01453">
    <property type="entry name" value="B_lectin"/>
    <property type="match status" value="1"/>
</dbReference>
<keyword evidence="2" id="KW-0472">Membrane</keyword>
<comment type="caution">
    <text evidence="14">Lacks conserved residue(s) required for the propagation of feature annotation.</text>
</comment>
<dbReference type="PROSITE" id="PS50927">
    <property type="entry name" value="BULB_LECTIN"/>
    <property type="match status" value="1"/>
</dbReference>
<accession>A0A9N7N9S2</accession>
<evidence type="ECO:0000256" key="6">
    <source>
        <dbReference type="ARBA" id="ARBA00022741"/>
    </source>
</evidence>
<keyword evidence="21" id="KW-1185">Reference proteome</keyword>
<evidence type="ECO:0000256" key="1">
    <source>
        <dbReference type="ARBA" id="ARBA00004251"/>
    </source>
</evidence>
<comment type="subcellular location">
    <subcellularLocation>
        <location evidence="1">Cell membrane</location>
        <topology evidence="1">Single-pass type I membrane protein</topology>
    </subcellularLocation>
</comment>
<evidence type="ECO:0000256" key="9">
    <source>
        <dbReference type="ARBA" id="ARBA00023157"/>
    </source>
</evidence>
<dbReference type="InterPro" id="IPR011009">
    <property type="entry name" value="Kinase-like_dom_sf"/>
</dbReference>
<protein>
    <recommendedName>
        <fullName evidence="13">Receptor-like serine/threonine-protein kinase</fullName>
        <ecNumber evidence="13">2.7.11.1</ecNumber>
    </recommendedName>
</protein>
<dbReference type="PROSITE" id="PS00108">
    <property type="entry name" value="PROTEIN_KINASE_ST"/>
    <property type="match status" value="1"/>
</dbReference>
<dbReference type="GO" id="GO:0048544">
    <property type="term" value="P:recognition of pollen"/>
    <property type="evidence" value="ECO:0007669"/>
    <property type="project" value="InterPro"/>
</dbReference>
<evidence type="ECO:0000256" key="4">
    <source>
        <dbReference type="ARBA" id="ARBA00022679"/>
    </source>
</evidence>
<evidence type="ECO:0000259" key="18">
    <source>
        <dbReference type="PROSITE" id="PS50927"/>
    </source>
</evidence>
<keyword evidence="7 13" id="KW-0418">Kinase</keyword>
<dbReference type="GO" id="GO:0004674">
    <property type="term" value="F:protein serine/threonine kinase activity"/>
    <property type="evidence" value="ECO:0007669"/>
    <property type="project" value="UniProtKB-KW"/>
</dbReference>
<evidence type="ECO:0000313" key="21">
    <source>
        <dbReference type="Proteomes" id="UP001153555"/>
    </source>
</evidence>
<feature type="domain" description="Protein kinase" evidence="16">
    <location>
        <begin position="504"/>
        <end position="782"/>
    </location>
</feature>
<evidence type="ECO:0000256" key="10">
    <source>
        <dbReference type="ARBA" id="ARBA00023180"/>
    </source>
</evidence>
<dbReference type="SUPFAM" id="SSF51110">
    <property type="entry name" value="alpha-D-mannose-specific plant lectins"/>
    <property type="match status" value="1"/>
</dbReference>
<evidence type="ECO:0000256" key="5">
    <source>
        <dbReference type="ARBA" id="ARBA00022729"/>
    </source>
</evidence>
<evidence type="ECO:0000313" key="20">
    <source>
        <dbReference type="EMBL" id="CAA0826551.1"/>
    </source>
</evidence>
<dbReference type="FunFam" id="2.90.10.10:FF:000005">
    <property type="entry name" value="G-type lectin S-receptor-like serine/threonine-protein kinase"/>
    <property type="match status" value="1"/>
</dbReference>
<feature type="signal peptide" evidence="15">
    <location>
        <begin position="1"/>
        <end position="25"/>
    </location>
</feature>
<dbReference type="Pfam" id="PF07714">
    <property type="entry name" value="PK_Tyr_Ser-Thr"/>
    <property type="match status" value="1"/>
</dbReference>
<keyword evidence="5 15" id="KW-0732">Signal</keyword>
<evidence type="ECO:0000256" key="14">
    <source>
        <dbReference type="PROSITE-ProRule" id="PRU00076"/>
    </source>
</evidence>
<evidence type="ECO:0000256" key="7">
    <source>
        <dbReference type="ARBA" id="ARBA00022777"/>
    </source>
</evidence>
<dbReference type="PROSITE" id="PS50948">
    <property type="entry name" value="PAN"/>
    <property type="match status" value="1"/>
</dbReference>
<dbReference type="PANTHER" id="PTHR27002">
    <property type="entry name" value="RECEPTOR-LIKE SERINE/THREONINE-PROTEIN KINASE SD1-8"/>
    <property type="match status" value="1"/>
</dbReference>
<gene>
    <name evidence="20" type="ORF">SHERM_01751</name>
</gene>
<organism evidence="20 21">
    <name type="scientific">Striga hermonthica</name>
    <name type="common">Purple witchweed</name>
    <name type="synonym">Buchnera hermonthica</name>
    <dbReference type="NCBI Taxonomy" id="68872"/>
    <lineage>
        <taxon>Eukaryota</taxon>
        <taxon>Viridiplantae</taxon>
        <taxon>Streptophyta</taxon>
        <taxon>Embryophyta</taxon>
        <taxon>Tracheophyta</taxon>
        <taxon>Spermatophyta</taxon>
        <taxon>Magnoliopsida</taxon>
        <taxon>eudicotyledons</taxon>
        <taxon>Gunneridae</taxon>
        <taxon>Pentapetalae</taxon>
        <taxon>asterids</taxon>
        <taxon>lamiids</taxon>
        <taxon>Lamiales</taxon>
        <taxon>Orobanchaceae</taxon>
        <taxon>Buchnereae</taxon>
        <taxon>Striga</taxon>
    </lineage>
</organism>
<dbReference type="Gene3D" id="1.10.510.10">
    <property type="entry name" value="Transferase(Phosphotransferase) domain 1"/>
    <property type="match status" value="1"/>
</dbReference>
<dbReference type="FunFam" id="1.10.510.10:FF:000467">
    <property type="entry name" value="Liguleless narrow1"/>
    <property type="match status" value="1"/>
</dbReference>
<dbReference type="AlphaFoldDB" id="A0A9N7N9S2"/>
<sequence>MPKMNTKIIILFLLLTLFIPHLCFSVQTDTLTPNTTLRDPDSIVSSRNIFKLGFFTPENTTNRYLAVFYTFSPQTAVWVANRDRPLNDTSGSLTFSENGNLVLLDSRGQTVWTTNVTSRANTTLRILDNGNLVLREEASTLWESFSRPTDVFLPTMRIVDDPSTGHKVVVSSWKNESDPGTGLFTAGLEARPVPQIVTWRKDGRPYWRSGPWNGQILIGVRDMYSPYLDGFSVVQGSGGGVYFTAPEARFFMRITLESSGRLVQTLWNDGTGRWDVTWAAPQNECDVYGACGPHGSCDSRGSPVCSCLRGFEPANADEWARGNFTGGCRRRMALACSNAGQDGFLRLRFMKVPDFVELFPSRDEDDCRRRCLANCTCVAYAHDSNIGCMFWRDSLIDVQVFNGVGSDLYIRLPASELGTSFICFVVNKAIVGNDRYITEHDGYRSCISRISGEKTRSVKRVFGSGRKYAADSTKLILKDELEKVNIEELPLFTFDTLATATDGFNDNNLLGKGGFGPVYKGSLVNGKEIAVKRLSAASGQGMEEFMNEVIVISKLQHRNLVRLLGCCAEREEKMLVYEYMPNKSLDFCLFDPTHASRKVLDWKKRFSIMEGIGRGLLYLHRDSRLKIIHRDLKPSNVLLDEEWNPKISDFGMARIFGGNQDHGNTARVVGTYGYMAPEYAMEGRFSEKSDVYSYGVLMLEIIKGKKNTSYYNGEWSLSLIGTAWKMWNEQNGLAFVDDMIASSDLGSDIVRCIQIALLCVQEFPVDRPTIQTVISMLKHEIVDLPVPEQPVFAEKWHDHAIAASSVVNHPPLSLSGPYFSPLSVSSPLPSPACSVSVPSLSLVLLRRRTNSVEAFNGRRSSGHGVVEQPCASMAGFGSSFSDVVRNSLWFSVVSGISRMVEKRP</sequence>
<dbReference type="PIRSF" id="PIRSF000641">
    <property type="entry name" value="SRK"/>
    <property type="match status" value="1"/>
</dbReference>
<feature type="domain" description="Bulb-type lectin" evidence="18">
    <location>
        <begin position="28"/>
        <end position="147"/>
    </location>
</feature>
<dbReference type="SMART" id="SM00220">
    <property type="entry name" value="S_TKc"/>
    <property type="match status" value="1"/>
</dbReference>
<dbReference type="SUPFAM" id="SSF56112">
    <property type="entry name" value="Protein kinase-like (PK-like)"/>
    <property type="match status" value="1"/>
</dbReference>
<name>A0A9N7N9S2_STRHE</name>
<keyword evidence="9" id="KW-1015">Disulfide bond</keyword>
<evidence type="ECO:0000256" key="11">
    <source>
        <dbReference type="ARBA" id="ARBA00047899"/>
    </source>
</evidence>
<dbReference type="PANTHER" id="PTHR27002:SF1082">
    <property type="entry name" value="OS06G0693000 PROTEIN"/>
    <property type="match status" value="1"/>
</dbReference>
<dbReference type="Pfam" id="PF08276">
    <property type="entry name" value="PAN_2"/>
    <property type="match status" value="1"/>
</dbReference>
<evidence type="ECO:0000256" key="3">
    <source>
        <dbReference type="ARBA" id="ARBA00022527"/>
    </source>
</evidence>
<dbReference type="CDD" id="cd00054">
    <property type="entry name" value="EGF_CA"/>
    <property type="match status" value="1"/>
</dbReference>
<dbReference type="CDD" id="cd14066">
    <property type="entry name" value="STKc_IRAK"/>
    <property type="match status" value="1"/>
</dbReference>
<dbReference type="InterPro" id="IPR024171">
    <property type="entry name" value="SRK-like_kinase"/>
</dbReference>
<dbReference type="InterPro" id="IPR003609">
    <property type="entry name" value="Pan_app"/>
</dbReference>
<dbReference type="SMART" id="SM00108">
    <property type="entry name" value="B_lectin"/>
    <property type="match status" value="1"/>
</dbReference>
<evidence type="ECO:0000259" key="19">
    <source>
        <dbReference type="PROSITE" id="PS50948"/>
    </source>
</evidence>
<reference evidence="20" key="1">
    <citation type="submission" date="2019-12" db="EMBL/GenBank/DDBJ databases">
        <authorList>
            <person name="Scholes J."/>
        </authorList>
    </citation>
    <scope>NUCLEOTIDE SEQUENCE</scope>
</reference>
<dbReference type="SMART" id="SM00473">
    <property type="entry name" value="PAN_AP"/>
    <property type="match status" value="1"/>
</dbReference>
<evidence type="ECO:0000256" key="2">
    <source>
        <dbReference type="ARBA" id="ARBA00022475"/>
    </source>
</evidence>
<dbReference type="Proteomes" id="UP001153555">
    <property type="component" value="Unassembled WGS sequence"/>
</dbReference>
<keyword evidence="14" id="KW-0245">EGF-like domain</keyword>
<dbReference type="InterPro" id="IPR001245">
    <property type="entry name" value="Ser-Thr/Tyr_kinase_cat_dom"/>
</dbReference>
<keyword evidence="4 13" id="KW-0808">Transferase</keyword>
<proteinExistence type="inferred from homology"/>
<feature type="chain" id="PRO_5040108875" description="Receptor-like serine/threonine-protein kinase" evidence="15">
    <location>
        <begin position="26"/>
        <end position="904"/>
    </location>
</feature>
<dbReference type="InterPro" id="IPR000719">
    <property type="entry name" value="Prot_kinase_dom"/>
</dbReference>
<keyword evidence="8 13" id="KW-0067">ATP-binding</keyword>
<comment type="catalytic activity">
    <reaction evidence="12 13">
        <text>L-seryl-[protein] + ATP = O-phospho-L-seryl-[protein] + ADP + H(+)</text>
        <dbReference type="Rhea" id="RHEA:17989"/>
        <dbReference type="Rhea" id="RHEA-COMP:9863"/>
        <dbReference type="Rhea" id="RHEA-COMP:11604"/>
        <dbReference type="ChEBI" id="CHEBI:15378"/>
        <dbReference type="ChEBI" id="CHEBI:29999"/>
        <dbReference type="ChEBI" id="CHEBI:30616"/>
        <dbReference type="ChEBI" id="CHEBI:83421"/>
        <dbReference type="ChEBI" id="CHEBI:456216"/>
        <dbReference type="EC" id="2.7.11.1"/>
    </reaction>
</comment>
<dbReference type="FunFam" id="3.30.200.20:FF:000195">
    <property type="entry name" value="G-type lectin S-receptor-like serine/threonine-protein kinase"/>
    <property type="match status" value="1"/>
</dbReference>
<dbReference type="PROSITE" id="PS50011">
    <property type="entry name" value="PROTEIN_KINASE_DOM"/>
    <property type="match status" value="1"/>
</dbReference>
<comment type="similarity">
    <text evidence="13">Belongs to the protein kinase superfamily. Ser/Thr protein kinase family.</text>
</comment>
<dbReference type="InterPro" id="IPR000858">
    <property type="entry name" value="S_locus_glycoprot_dom"/>
</dbReference>
<evidence type="ECO:0000256" key="15">
    <source>
        <dbReference type="SAM" id="SignalP"/>
    </source>
</evidence>
<dbReference type="GO" id="GO:0005886">
    <property type="term" value="C:plasma membrane"/>
    <property type="evidence" value="ECO:0007669"/>
    <property type="project" value="UniProtKB-SubCell"/>
</dbReference>
<feature type="domain" description="Apple" evidence="19">
    <location>
        <begin position="336"/>
        <end position="413"/>
    </location>
</feature>
<feature type="domain" description="EGF-like" evidence="17">
    <location>
        <begin position="281"/>
        <end position="317"/>
    </location>
</feature>
<keyword evidence="6 13" id="KW-0547">Nucleotide-binding</keyword>
<comment type="caution">
    <text evidence="20">The sequence shown here is derived from an EMBL/GenBank/DDBJ whole genome shotgun (WGS) entry which is preliminary data.</text>
</comment>
<dbReference type="InterPro" id="IPR000742">
    <property type="entry name" value="EGF"/>
</dbReference>
<dbReference type="GO" id="GO:0005524">
    <property type="term" value="F:ATP binding"/>
    <property type="evidence" value="ECO:0007669"/>
    <property type="project" value="UniProtKB-KW"/>
</dbReference>
<evidence type="ECO:0000256" key="13">
    <source>
        <dbReference type="PIRNR" id="PIRNR000641"/>
    </source>
</evidence>
<dbReference type="EC" id="2.7.11.1" evidence="13"/>
<dbReference type="InterPro" id="IPR008271">
    <property type="entry name" value="Ser/Thr_kinase_AS"/>
</dbReference>
<comment type="catalytic activity">
    <reaction evidence="11 13">
        <text>L-threonyl-[protein] + ATP = O-phospho-L-threonyl-[protein] + ADP + H(+)</text>
        <dbReference type="Rhea" id="RHEA:46608"/>
        <dbReference type="Rhea" id="RHEA-COMP:11060"/>
        <dbReference type="Rhea" id="RHEA-COMP:11605"/>
        <dbReference type="ChEBI" id="CHEBI:15378"/>
        <dbReference type="ChEBI" id="CHEBI:30013"/>
        <dbReference type="ChEBI" id="CHEBI:30616"/>
        <dbReference type="ChEBI" id="CHEBI:61977"/>
        <dbReference type="ChEBI" id="CHEBI:456216"/>
        <dbReference type="EC" id="2.7.11.1"/>
    </reaction>
</comment>
<dbReference type="CDD" id="cd01098">
    <property type="entry name" value="PAN_AP_plant"/>
    <property type="match status" value="1"/>
</dbReference>
<evidence type="ECO:0000256" key="8">
    <source>
        <dbReference type="ARBA" id="ARBA00022840"/>
    </source>
</evidence>
<dbReference type="Pfam" id="PF00954">
    <property type="entry name" value="S_locus_glycop"/>
    <property type="match status" value="1"/>
</dbReference>
<dbReference type="CDD" id="cd00028">
    <property type="entry name" value="B_lectin"/>
    <property type="match status" value="1"/>
</dbReference>
<keyword evidence="10" id="KW-0325">Glycoprotein</keyword>
<keyword evidence="3 13" id="KW-0723">Serine/threonine-protein kinase</keyword>
<dbReference type="EMBL" id="CACSLK010027624">
    <property type="protein sequence ID" value="CAA0826551.1"/>
    <property type="molecule type" value="Genomic_DNA"/>
</dbReference>
<dbReference type="PROSITE" id="PS50026">
    <property type="entry name" value="EGF_3"/>
    <property type="match status" value="1"/>
</dbReference>
<dbReference type="OrthoDB" id="1934880at2759"/>
<dbReference type="InterPro" id="IPR001480">
    <property type="entry name" value="Bulb-type_lectin_dom"/>
</dbReference>
<evidence type="ECO:0000259" key="17">
    <source>
        <dbReference type="PROSITE" id="PS50026"/>
    </source>
</evidence>
<dbReference type="Gene3D" id="3.30.200.20">
    <property type="entry name" value="Phosphorylase Kinase, domain 1"/>
    <property type="match status" value="1"/>
</dbReference>